<gene>
    <name evidence="2" type="ORF">VSDG_07515</name>
</gene>
<evidence type="ECO:0000313" key="3">
    <source>
        <dbReference type="Proteomes" id="UP000284375"/>
    </source>
</evidence>
<sequence length="129" mass="13636">MRPTTIAIIAGLLGLGSSLPLSSTNPTNSTISCVNVTQSNATSAGLTLPLDISSDISNDPLFAFLPSLESYEAIVRAYNKTGLVRRGAPVLPPRGRKLGPKLQDGLPKCWQACFKNVENKTGGLNILEL</sequence>
<accession>A0A423VME7</accession>
<protein>
    <submittedName>
        <fullName evidence="2">Uncharacterized protein</fullName>
    </submittedName>
</protein>
<dbReference type="PROSITE" id="PS51257">
    <property type="entry name" value="PROKAR_LIPOPROTEIN"/>
    <property type="match status" value="1"/>
</dbReference>
<keyword evidence="3" id="KW-1185">Reference proteome</keyword>
<feature type="chain" id="PRO_5019541072" evidence="1">
    <location>
        <begin position="19"/>
        <end position="129"/>
    </location>
</feature>
<dbReference type="OrthoDB" id="10438011at2759"/>
<evidence type="ECO:0000256" key="1">
    <source>
        <dbReference type="SAM" id="SignalP"/>
    </source>
</evidence>
<dbReference type="Proteomes" id="UP000284375">
    <property type="component" value="Unassembled WGS sequence"/>
</dbReference>
<dbReference type="EMBL" id="LJZO01000039">
    <property type="protein sequence ID" value="ROV92087.1"/>
    <property type="molecule type" value="Genomic_DNA"/>
</dbReference>
<keyword evidence="1" id="KW-0732">Signal</keyword>
<name>A0A423VME7_CYTCH</name>
<evidence type="ECO:0000313" key="2">
    <source>
        <dbReference type="EMBL" id="ROV92087.1"/>
    </source>
</evidence>
<reference evidence="2 3" key="1">
    <citation type="submission" date="2015-09" db="EMBL/GenBank/DDBJ databases">
        <title>Host preference determinants of Valsa canker pathogens revealed by comparative genomics.</title>
        <authorList>
            <person name="Yin Z."/>
            <person name="Huang L."/>
        </authorList>
    </citation>
    <scope>NUCLEOTIDE SEQUENCE [LARGE SCALE GENOMIC DNA]</scope>
    <source>
        <strain evidence="2 3">YSFL</strain>
    </source>
</reference>
<comment type="caution">
    <text evidence="2">The sequence shown here is derived from an EMBL/GenBank/DDBJ whole genome shotgun (WGS) entry which is preliminary data.</text>
</comment>
<proteinExistence type="predicted"/>
<organism evidence="2 3">
    <name type="scientific">Cytospora chrysosperma</name>
    <name type="common">Cytospora canker fungus</name>
    <name type="synonym">Sphaeria chrysosperma</name>
    <dbReference type="NCBI Taxonomy" id="252740"/>
    <lineage>
        <taxon>Eukaryota</taxon>
        <taxon>Fungi</taxon>
        <taxon>Dikarya</taxon>
        <taxon>Ascomycota</taxon>
        <taxon>Pezizomycotina</taxon>
        <taxon>Sordariomycetes</taxon>
        <taxon>Sordariomycetidae</taxon>
        <taxon>Diaporthales</taxon>
        <taxon>Cytosporaceae</taxon>
        <taxon>Cytospora</taxon>
    </lineage>
</organism>
<feature type="signal peptide" evidence="1">
    <location>
        <begin position="1"/>
        <end position="18"/>
    </location>
</feature>
<dbReference type="AlphaFoldDB" id="A0A423VME7"/>